<accession>A0A1S7NW99</accession>
<dbReference type="Proteomes" id="UP000191987">
    <property type="component" value="Unassembled WGS sequence"/>
</dbReference>
<proteinExistence type="predicted"/>
<dbReference type="EMBL" id="FBWG01000002">
    <property type="protein sequence ID" value="CUX12524.1"/>
    <property type="molecule type" value="Genomic_DNA"/>
</dbReference>
<evidence type="ECO:0000313" key="1">
    <source>
        <dbReference type="EMBL" id="CUX12524.1"/>
    </source>
</evidence>
<organism evidence="1 2">
    <name type="scientific">Agrobacterium deltaense Zutra 3/1</name>
    <dbReference type="NCBI Taxonomy" id="1183427"/>
    <lineage>
        <taxon>Bacteria</taxon>
        <taxon>Pseudomonadati</taxon>
        <taxon>Pseudomonadota</taxon>
        <taxon>Alphaproteobacteria</taxon>
        <taxon>Hyphomicrobiales</taxon>
        <taxon>Rhizobiaceae</taxon>
        <taxon>Rhizobium/Agrobacterium group</taxon>
        <taxon>Agrobacterium</taxon>
    </lineage>
</organism>
<dbReference type="AlphaFoldDB" id="A0A1S7NW99"/>
<name>A0A1S7NW99_9HYPH</name>
<sequence>MIAEVCRSFSVEQAGNRLFLCSAVDRFAEQASGAHHADIVRGLDTGGRLDAVGDDEFAQLRGGHAGNRAAGKHAVGDIGGDAGSALFQQRFSGVAERAAGIDDIVDEDAVLAGDIADDVHDFGFARTVTAFVDDGQKTVETLGERTGANHAADIGRNHHDIVGVVMVLHVAGQNGRCEEIVGGDIEEALDLAGMEIEGENAVGAGFGDQIGDELGGNRSAGAGLAVLAGVTEIGKHRGNALCRGAAHGVDHDEKFHQMIICREGGGLDDENVFAAHVLADFYEYFLVSKPLYSGISERNVKILADRFGKVPVRIACENLHCGRLFPCHRLASRGSIHRNQASFKGRNIRLKSLCRIRLVAMRALIALLLPIARGLRAFAMIFVKSL</sequence>
<gene>
    <name evidence="1" type="ORF">AGR7C_Cc100091</name>
</gene>
<evidence type="ECO:0000313" key="2">
    <source>
        <dbReference type="Proteomes" id="UP000191987"/>
    </source>
</evidence>
<reference evidence="1 2" key="1">
    <citation type="submission" date="2016-01" db="EMBL/GenBank/DDBJ databases">
        <authorList>
            <person name="Oliw E.H."/>
        </authorList>
    </citation>
    <scope>NUCLEOTIDE SEQUENCE [LARGE SCALE GENOMIC DNA]</scope>
    <source>
        <strain evidence="1 2">Zutra 3-1</strain>
    </source>
</reference>
<protein>
    <submittedName>
        <fullName evidence="1">Uncharacterized protein</fullName>
    </submittedName>
</protein>